<protein>
    <submittedName>
        <fullName evidence="2">2-succinyl-6-hydroxy-2, 4-cyclohexadiene-1-carboxylate synthase</fullName>
    </submittedName>
</protein>
<dbReference type="PRINTS" id="PR00412">
    <property type="entry name" value="EPOXHYDRLASE"/>
</dbReference>
<organism evidence="2 3">
    <name type="scientific">Shewanella gelidii</name>
    <dbReference type="NCBI Taxonomy" id="1642821"/>
    <lineage>
        <taxon>Bacteria</taxon>
        <taxon>Pseudomonadati</taxon>
        <taxon>Pseudomonadota</taxon>
        <taxon>Gammaproteobacteria</taxon>
        <taxon>Alteromonadales</taxon>
        <taxon>Shewanellaceae</taxon>
        <taxon>Shewanella</taxon>
    </lineage>
</organism>
<dbReference type="InterPro" id="IPR000639">
    <property type="entry name" value="Epox_hydrolase-like"/>
</dbReference>
<dbReference type="GO" id="GO:0003824">
    <property type="term" value="F:catalytic activity"/>
    <property type="evidence" value="ECO:0007669"/>
    <property type="project" value="InterPro"/>
</dbReference>
<dbReference type="Gene3D" id="3.40.50.1820">
    <property type="entry name" value="alpha/beta hydrolase"/>
    <property type="match status" value="1"/>
</dbReference>
<dbReference type="PANTHER" id="PTHR43798:SF29">
    <property type="entry name" value="AB HYDROLASE-1 DOMAIN-CONTAINING PROTEIN"/>
    <property type="match status" value="1"/>
</dbReference>
<comment type="caution">
    <text evidence="2">The sequence shown here is derived from an EMBL/GenBank/DDBJ whole genome shotgun (WGS) entry which is preliminary data.</text>
</comment>
<dbReference type="InterPro" id="IPR050266">
    <property type="entry name" value="AB_hydrolase_sf"/>
</dbReference>
<dbReference type="Pfam" id="PF00561">
    <property type="entry name" value="Abhydrolase_1"/>
    <property type="match status" value="1"/>
</dbReference>
<sequence>MQRGKSVTNFYGTNMNLEQFRHQHEIAGSTLSYLDIGQGPVLLFGHSYLWCAKSWLPQLEQLSKNYRCIVPDLWAHGQSGAIPKDCRNLVDLGQNMLELMDRIDISTFTIIGQSVGGMWGTELALSAPARVNGLVLINTFIAFEPEVTREKYMAMLNQVKNAQAVEATLIEQIAALYFGNHTHEQQPALVEQFKFSLKNMPTALINDVVKMGRMIFGRRDTSEYAEQLTLPCLILSGVEDKVRTVLEGYLMQDIIDASQFEHIQGAGHMATLEQPEVLNLKLASFLSQV</sequence>
<dbReference type="Proteomes" id="UP000613743">
    <property type="component" value="Unassembled WGS sequence"/>
</dbReference>
<dbReference type="InterPro" id="IPR000073">
    <property type="entry name" value="AB_hydrolase_1"/>
</dbReference>
<dbReference type="AlphaFoldDB" id="A0A917JXG6"/>
<dbReference type="PANTHER" id="PTHR43798">
    <property type="entry name" value="MONOACYLGLYCEROL LIPASE"/>
    <property type="match status" value="1"/>
</dbReference>
<dbReference type="InterPro" id="IPR029058">
    <property type="entry name" value="AB_hydrolase_fold"/>
</dbReference>
<proteinExistence type="predicted"/>
<evidence type="ECO:0000259" key="1">
    <source>
        <dbReference type="Pfam" id="PF00561"/>
    </source>
</evidence>
<feature type="domain" description="AB hydrolase-1" evidence="1">
    <location>
        <begin position="43"/>
        <end position="274"/>
    </location>
</feature>
<keyword evidence="3" id="KW-1185">Reference proteome</keyword>
<gene>
    <name evidence="2" type="ORF">GCM10009332_25290</name>
</gene>
<name>A0A917JXG6_9GAMM</name>
<accession>A0A917JXG6</accession>
<evidence type="ECO:0000313" key="3">
    <source>
        <dbReference type="Proteomes" id="UP000613743"/>
    </source>
</evidence>
<dbReference type="SUPFAM" id="SSF53474">
    <property type="entry name" value="alpha/beta-Hydrolases"/>
    <property type="match status" value="1"/>
</dbReference>
<reference evidence="2" key="1">
    <citation type="journal article" date="2014" name="Int. J. Syst. Evol. Microbiol.">
        <title>Complete genome sequence of Corynebacterium casei LMG S-19264T (=DSM 44701T), isolated from a smear-ripened cheese.</title>
        <authorList>
            <consortium name="US DOE Joint Genome Institute (JGI-PGF)"/>
            <person name="Walter F."/>
            <person name="Albersmeier A."/>
            <person name="Kalinowski J."/>
            <person name="Ruckert C."/>
        </authorList>
    </citation>
    <scope>NUCLEOTIDE SEQUENCE</scope>
    <source>
        <strain evidence="2">JCM 30804</strain>
    </source>
</reference>
<dbReference type="EMBL" id="BMPZ01000007">
    <property type="protein sequence ID" value="GGI86908.1"/>
    <property type="molecule type" value="Genomic_DNA"/>
</dbReference>
<dbReference type="PRINTS" id="PR00111">
    <property type="entry name" value="ABHYDROLASE"/>
</dbReference>
<evidence type="ECO:0000313" key="2">
    <source>
        <dbReference type="EMBL" id="GGI86908.1"/>
    </source>
</evidence>
<reference evidence="2" key="2">
    <citation type="submission" date="2020-09" db="EMBL/GenBank/DDBJ databases">
        <authorList>
            <person name="Sun Q."/>
            <person name="Ohkuma M."/>
        </authorList>
    </citation>
    <scope>NUCLEOTIDE SEQUENCE</scope>
    <source>
        <strain evidence="2">JCM 30804</strain>
    </source>
</reference>